<protein>
    <recommendedName>
        <fullName evidence="2">S1 motif domain-containing protein</fullName>
    </recommendedName>
</protein>
<feature type="region of interest" description="Disordered" evidence="1">
    <location>
        <begin position="135"/>
        <end position="176"/>
    </location>
</feature>
<evidence type="ECO:0000256" key="1">
    <source>
        <dbReference type="SAM" id="MobiDB-lite"/>
    </source>
</evidence>
<feature type="compositionally biased region" description="Low complexity" evidence="1">
    <location>
        <begin position="166"/>
        <end position="176"/>
    </location>
</feature>
<sequence>MASGSMRPAPPPPGPPKLRPGRGCDDPGVTADARWERIREDLRFGQVFAGTVVKVPRPGAIGIFVDIGLSVGGFVDVVLLPEEAKDWPAEGTVTDFELWWADDRRQIRLKPSDARYLRSDFADFVQRFRPGWPSDIGRPVHGPESAPCESGVGFTSAGPPAGCPGTGETTDGPGGS</sequence>
<dbReference type="InterPro" id="IPR012340">
    <property type="entry name" value="NA-bd_OB-fold"/>
</dbReference>
<accession>A0ABX6A8W0</accession>
<keyword evidence="4" id="KW-1185">Reference proteome</keyword>
<evidence type="ECO:0000313" key="4">
    <source>
        <dbReference type="Proteomes" id="UP000327143"/>
    </source>
</evidence>
<proteinExistence type="predicted"/>
<feature type="compositionally biased region" description="Pro residues" evidence="1">
    <location>
        <begin position="8"/>
        <end position="18"/>
    </location>
</feature>
<organism evidence="3 4">
    <name type="scientific">Streptomyces viridosporus T7A</name>
    <dbReference type="NCBI Taxonomy" id="665577"/>
    <lineage>
        <taxon>Bacteria</taxon>
        <taxon>Bacillati</taxon>
        <taxon>Actinomycetota</taxon>
        <taxon>Actinomycetes</taxon>
        <taxon>Kitasatosporales</taxon>
        <taxon>Streptomycetaceae</taxon>
        <taxon>Streptomyces</taxon>
    </lineage>
</organism>
<name>A0ABX6A8W0_STRVD</name>
<dbReference type="InterPro" id="IPR003029">
    <property type="entry name" value="S1_domain"/>
</dbReference>
<evidence type="ECO:0000313" key="3">
    <source>
        <dbReference type="EMBL" id="QEU83735.1"/>
    </source>
</evidence>
<dbReference type="Proteomes" id="UP000327143">
    <property type="component" value="Chromosome"/>
</dbReference>
<dbReference type="PROSITE" id="PS50126">
    <property type="entry name" value="S1"/>
    <property type="match status" value="1"/>
</dbReference>
<feature type="domain" description="S1 motif" evidence="2">
    <location>
        <begin position="45"/>
        <end position="112"/>
    </location>
</feature>
<dbReference type="EMBL" id="CP023700">
    <property type="protein sequence ID" value="QEU83735.1"/>
    <property type="molecule type" value="Genomic_DNA"/>
</dbReference>
<feature type="region of interest" description="Disordered" evidence="1">
    <location>
        <begin position="1"/>
        <end position="28"/>
    </location>
</feature>
<gene>
    <name evidence="3" type="ORF">CP969_02695</name>
</gene>
<evidence type="ECO:0000259" key="2">
    <source>
        <dbReference type="PROSITE" id="PS50126"/>
    </source>
</evidence>
<reference evidence="3 4" key="1">
    <citation type="submission" date="2017-09" db="EMBL/GenBank/DDBJ databases">
        <authorList>
            <person name="Lee N."/>
            <person name="Cho B.-K."/>
        </authorList>
    </citation>
    <scope>NUCLEOTIDE SEQUENCE [LARGE SCALE GENOMIC DNA]</scope>
    <source>
        <strain evidence="3 4">ATCC 39115</strain>
    </source>
</reference>
<dbReference type="SUPFAM" id="SSF50249">
    <property type="entry name" value="Nucleic acid-binding proteins"/>
    <property type="match status" value="1"/>
</dbReference>